<dbReference type="RefSeq" id="XP_001805862.1">
    <property type="nucleotide sequence ID" value="XM_001805810.1"/>
</dbReference>
<proteinExistence type="predicted"/>
<feature type="compositionally biased region" description="Basic and acidic residues" evidence="1">
    <location>
        <begin position="184"/>
        <end position="195"/>
    </location>
</feature>
<accession>Q0TXF9</accession>
<feature type="compositionally biased region" description="Low complexity" evidence="1">
    <location>
        <begin position="141"/>
        <end position="154"/>
    </location>
</feature>
<protein>
    <submittedName>
        <fullName evidence="2">Uncharacterized protein</fullName>
    </submittedName>
</protein>
<sequence>MHLPATLAITARSRKFYDGTYTMTSDGFTDEAGVYRAFDCLDAAARAPTPLPPMFSDDEEAGGEQVLTPSSMLRGAARGDTPIEVTFVSDIAVKDRQGGYVDDEGGLLGEIDGVERRKSSVKIMSKRGKVTPKKSSKAKSGDSSSPLSDCPSDLSEWESEKVKYECIEAIQNGKKKTTPKNKKKPSEEEKNDSSSKRTQGGEEDSEEGSTSACVGYSAARHSAAG</sequence>
<dbReference type="InParanoid" id="Q0TXF9"/>
<evidence type="ECO:0000313" key="3">
    <source>
        <dbReference type="Proteomes" id="UP000001055"/>
    </source>
</evidence>
<dbReference type="Proteomes" id="UP000001055">
    <property type="component" value="Unassembled WGS sequence"/>
</dbReference>
<dbReference type="EMBL" id="CH445364">
    <property type="protein sequence ID" value="EAT76818.2"/>
    <property type="molecule type" value="Genomic_DNA"/>
</dbReference>
<feature type="compositionally biased region" description="Basic residues" evidence="1">
    <location>
        <begin position="124"/>
        <end position="137"/>
    </location>
</feature>
<gene>
    <name evidence="2" type="ORF">SNOG_15723</name>
</gene>
<reference evidence="3" key="1">
    <citation type="journal article" date="2007" name="Plant Cell">
        <title>Dothideomycete-plant interactions illuminated by genome sequencing and EST analysis of the wheat pathogen Stagonospora nodorum.</title>
        <authorList>
            <person name="Hane J.K."/>
            <person name="Lowe R.G."/>
            <person name="Solomon P.S."/>
            <person name="Tan K.C."/>
            <person name="Schoch C.L."/>
            <person name="Spatafora J.W."/>
            <person name="Crous P.W."/>
            <person name="Kodira C."/>
            <person name="Birren B.W."/>
            <person name="Galagan J.E."/>
            <person name="Torriani S.F."/>
            <person name="McDonald B.A."/>
            <person name="Oliver R.P."/>
        </authorList>
    </citation>
    <scope>NUCLEOTIDE SEQUENCE [LARGE SCALE GENOMIC DNA]</scope>
    <source>
        <strain evidence="3">SN15 / ATCC MYA-4574 / FGSC 10173</strain>
    </source>
</reference>
<dbReference type="AlphaFoldDB" id="Q0TXF9"/>
<organism evidence="2 3">
    <name type="scientific">Phaeosphaeria nodorum (strain SN15 / ATCC MYA-4574 / FGSC 10173)</name>
    <name type="common">Glume blotch fungus</name>
    <name type="synonym">Parastagonospora nodorum</name>
    <dbReference type="NCBI Taxonomy" id="321614"/>
    <lineage>
        <taxon>Eukaryota</taxon>
        <taxon>Fungi</taxon>
        <taxon>Dikarya</taxon>
        <taxon>Ascomycota</taxon>
        <taxon>Pezizomycotina</taxon>
        <taxon>Dothideomycetes</taxon>
        <taxon>Pleosporomycetidae</taxon>
        <taxon>Pleosporales</taxon>
        <taxon>Pleosporineae</taxon>
        <taxon>Phaeosphaeriaceae</taxon>
        <taxon>Parastagonospora</taxon>
    </lineage>
</organism>
<name>Q0TXF9_PHANO</name>
<feature type="region of interest" description="Disordered" evidence="1">
    <location>
        <begin position="119"/>
        <end position="155"/>
    </location>
</feature>
<evidence type="ECO:0000313" key="2">
    <source>
        <dbReference type="EMBL" id="EAT76818.2"/>
    </source>
</evidence>
<feature type="compositionally biased region" description="Basic residues" evidence="1">
    <location>
        <begin position="173"/>
        <end position="183"/>
    </location>
</feature>
<feature type="region of interest" description="Disordered" evidence="1">
    <location>
        <begin position="169"/>
        <end position="225"/>
    </location>
</feature>
<evidence type="ECO:0000256" key="1">
    <source>
        <dbReference type="SAM" id="MobiDB-lite"/>
    </source>
</evidence>
<dbReference type="KEGG" id="pno:SNOG_15723"/>
<dbReference type="GeneID" id="5982792"/>
<dbReference type="VEuPathDB" id="FungiDB:JI435_157230"/>